<dbReference type="SUPFAM" id="SSF69118">
    <property type="entry name" value="AhpD-like"/>
    <property type="match status" value="1"/>
</dbReference>
<dbReference type="PANTHER" id="PTHR28180">
    <property type="entry name" value="CONSERVED MITOCHONDRIAL PROTEIN-RELATED"/>
    <property type="match status" value="1"/>
</dbReference>
<dbReference type="InterPro" id="IPR052999">
    <property type="entry name" value="PTS1_Protein"/>
</dbReference>
<sequence>MAGLASAAFLNGLKSLYPAPAPVRARTLCNPWYILAAVSFSGSSRPEAVPHVFRHALDELENIHNQENIPPGEARSENVLLARKLRDSIFKSGLTTGYSRAINSLVSLHESMPEDLRDTQPLRDLKTPVEEYVRRGKEIFHYMYGETAAPVQNLLDEIYPDMGWFSNTIGYGATYGYTEITSPLETSFAMVAALIAVDTPRQINWHMGNARRLGATLEEVRAARQIAMEVAEKSGVSWRNGVPEITE</sequence>
<evidence type="ECO:0000313" key="1">
    <source>
        <dbReference type="EMBL" id="TFK46372.1"/>
    </source>
</evidence>
<evidence type="ECO:0000313" key="2">
    <source>
        <dbReference type="Proteomes" id="UP000305948"/>
    </source>
</evidence>
<dbReference type="EMBL" id="ML213530">
    <property type="protein sequence ID" value="TFK46372.1"/>
    <property type="molecule type" value="Genomic_DNA"/>
</dbReference>
<dbReference type="Gene3D" id="1.20.1290.10">
    <property type="entry name" value="AhpD-like"/>
    <property type="match status" value="1"/>
</dbReference>
<dbReference type="OrthoDB" id="5537330at2759"/>
<protein>
    <recommendedName>
        <fullName evidence="3">Carboxymuconolactone decarboxylase-like domain-containing protein</fullName>
    </recommendedName>
</protein>
<dbReference type="PANTHER" id="PTHR28180:SF2">
    <property type="entry name" value="PEROXISOMAL PROTEIN 2"/>
    <property type="match status" value="1"/>
</dbReference>
<keyword evidence="2" id="KW-1185">Reference proteome</keyword>
<accession>A0A5C3MLU2</accession>
<proteinExistence type="predicted"/>
<dbReference type="STRING" id="5364.A0A5C3MLU2"/>
<gene>
    <name evidence="1" type="ORF">OE88DRAFT_1776418</name>
</gene>
<evidence type="ECO:0008006" key="3">
    <source>
        <dbReference type="Google" id="ProtNLM"/>
    </source>
</evidence>
<reference evidence="1 2" key="1">
    <citation type="journal article" date="2019" name="Nat. Ecol. Evol.">
        <title>Megaphylogeny resolves global patterns of mushroom evolution.</title>
        <authorList>
            <person name="Varga T."/>
            <person name="Krizsan K."/>
            <person name="Foldi C."/>
            <person name="Dima B."/>
            <person name="Sanchez-Garcia M."/>
            <person name="Sanchez-Ramirez S."/>
            <person name="Szollosi G.J."/>
            <person name="Szarkandi J.G."/>
            <person name="Papp V."/>
            <person name="Albert L."/>
            <person name="Andreopoulos W."/>
            <person name="Angelini C."/>
            <person name="Antonin V."/>
            <person name="Barry K.W."/>
            <person name="Bougher N.L."/>
            <person name="Buchanan P."/>
            <person name="Buyck B."/>
            <person name="Bense V."/>
            <person name="Catcheside P."/>
            <person name="Chovatia M."/>
            <person name="Cooper J."/>
            <person name="Damon W."/>
            <person name="Desjardin D."/>
            <person name="Finy P."/>
            <person name="Geml J."/>
            <person name="Haridas S."/>
            <person name="Hughes K."/>
            <person name="Justo A."/>
            <person name="Karasinski D."/>
            <person name="Kautmanova I."/>
            <person name="Kiss B."/>
            <person name="Kocsube S."/>
            <person name="Kotiranta H."/>
            <person name="LaButti K.M."/>
            <person name="Lechner B.E."/>
            <person name="Liimatainen K."/>
            <person name="Lipzen A."/>
            <person name="Lukacs Z."/>
            <person name="Mihaltcheva S."/>
            <person name="Morgado L.N."/>
            <person name="Niskanen T."/>
            <person name="Noordeloos M.E."/>
            <person name="Ohm R.A."/>
            <person name="Ortiz-Santana B."/>
            <person name="Ovrebo C."/>
            <person name="Racz N."/>
            <person name="Riley R."/>
            <person name="Savchenko A."/>
            <person name="Shiryaev A."/>
            <person name="Soop K."/>
            <person name="Spirin V."/>
            <person name="Szebenyi C."/>
            <person name="Tomsovsky M."/>
            <person name="Tulloss R.E."/>
            <person name="Uehling J."/>
            <person name="Grigoriev I.V."/>
            <person name="Vagvolgyi C."/>
            <person name="Papp T."/>
            <person name="Martin F.M."/>
            <person name="Miettinen O."/>
            <person name="Hibbett D.S."/>
            <person name="Nagy L.G."/>
        </authorList>
    </citation>
    <scope>NUCLEOTIDE SEQUENCE [LARGE SCALE GENOMIC DNA]</scope>
    <source>
        <strain evidence="1 2">OMC1185</strain>
    </source>
</reference>
<name>A0A5C3MLU2_9AGAM</name>
<dbReference type="AlphaFoldDB" id="A0A5C3MLU2"/>
<dbReference type="Proteomes" id="UP000305948">
    <property type="component" value="Unassembled WGS sequence"/>
</dbReference>
<dbReference type="InterPro" id="IPR029032">
    <property type="entry name" value="AhpD-like"/>
</dbReference>
<organism evidence="1 2">
    <name type="scientific">Heliocybe sulcata</name>
    <dbReference type="NCBI Taxonomy" id="5364"/>
    <lineage>
        <taxon>Eukaryota</taxon>
        <taxon>Fungi</taxon>
        <taxon>Dikarya</taxon>
        <taxon>Basidiomycota</taxon>
        <taxon>Agaricomycotina</taxon>
        <taxon>Agaricomycetes</taxon>
        <taxon>Gloeophyllales</taxon>
        <taxon>Gloeophyllaceae</taxon>
        <taxon>Heliocybe</taxon>
    </lineage>
</organism>